<comment type="subcellular location">
    <subcellularLocation>
        <location evidence="1">Nucleus</location>
        <location evidence="1">Nucleolus</location>
    </subcellularLocation>
</comment>
<protein>
    <recommendedName>
        <fullName evidence="8">Exosome complex component CSL4</fullName>
    </recommendedName>
</protein>
<evidence type="ECO:0008006" key="8">
    <source>
        <dbReference type="Google" id="ProtNLM"/>
    </source>
</evidence>
<feature type="domain" description="Exosome complex component N-terminal" evidence="5">
    <location>
        <begin position="7"/>
        <end position="43"/>
    </location>
</feature>
<evidence type="ECO:0000256" key="1">
    <source>
        <dbReference type="ARBA" id="ARBA00004604"/>
    </source>
</evidence>
<reference evidence="6 7" key="1">
    <citation type="journal article" date="2024" name="Nat. Commun.">
        <title>Phylogenomics reveals the evolutionary origins of lichenization in chlorophyte algae.</title>
        <authorList>
            <person name="Puginier C."/>
            <person name="Libourel C."/>
            <person name="Otte J."/>
            <person name="Skaloud P."/>
            <person name="Haon M."/>
            <person name="Grisel S."/>
            <person name="Petersen M."/>
            <person name="Berrin J.G."/>
            <person name="Delaux P.M."/>
            <person name="Dal Grande F."/>
            <person name="Keller J."/>
        </authorList>
    </citation>
    <scope>NUCLEOTIDE SEQUENCE [LARGE SCALE GENOMIC DNA]</scope>
    <source>
        <strain evidence="6 7">SAG 2145</strain>
    </source>
</reference>
<evidence type="ECO:0000313" key="7">
    <source>
        <dbReference type="Proteomes" id="UP001438707"/>
    </source>
</evidence>
<keyword evidence="7" id="KW-1185">Reference proteome</keyword>
<name>A0AAW1QJ10_9CHLO</name>
<dbReference type="GO" id="GO:0000176">
    <property type="term" value="C:nuclear exosome (RNase complex)"/>
    <property type="evidence" value="ECO:0007669"/>
    <property type="project" value="TreeGrafter"/>
</dbReference>
<sequence length="190" mass="20263">MASTRCVCPGDRLGASADFVAGPGVYNHSQHLLAESLGFVQIVQPGVAASDQRPSISVSRRIASSALPKPGDKVTCKVLKTNPRLALVNIVCVGPKVLEEAFSGVIRRTDVRATEIDKVEIYSSFRPGDIVIAEVVSLGDARSYYLSTAKNDLGVVYAKSVAGEVMVATGWETMICPVTKSVEKRKVAKK</sequence>
<evidence type="ECO:0000259" key="4">
    <source>
        <dbReference type="Pfam" id="PF10447"/>
    </source>
</evidence>
<dbReference type="GO" id="GO:0005730">
    <property type="term" value="C:nucleolus"/>
    <property type="evidence" value="ECO:0007669"/>
    <property type="project" value="UniProtKB-SubCell"/>
</dbReference>
<proteinExistence type="predicted"/>
<dbReference type="SUPFAM" id="SSF50249">
    <property type="entry name" value="Nucleic acid-binding proteins"/>
    <property type="match status" value="1"/>
</dbReference>
<dbReference type="InterPro" id="IPR025721">
    <property type="entry name" value="Exosome_cplx_N_dom"/>
</dbReference>
<dbReference type="PANTHER" id="PTHR12686:SF8">
    <property type="entry name" value="EXOSOME COMPLEX COMPONENT CSL4"/>
    <property type="match status" value="1"/>
</dbReference>
<evidence type="ECO:0000259" key="5">
    <source>
        <dbReference type="Pfam" id="PF14382"/>
    </source>
</evidence>
<dbReference type="PANTHER" id="PTHR12686">
    <property type="entry name" value="3'-5' EXORIBONUCLEASE CSL4-RELATED"/>
    <property type="match status" value="1"/>
</dbReference>
<dbReference type="Gene3D" id="2.40.50.140">
    <property type="entry name" value="Nucleic acid-binding proteins"/>
    <property type="match status" value="1"/>
</dbReference>
<dbReference type="InterPro" id="IPR012340">
    <property type="entry name" value="NA-bd_OB-fold"/>
</dbReference>
<organism evidence="6 7">
    <name type="scientific">Apatococcus lobatus</name>
    <dbReference type="NCBI Taxonomy" id="904363"/>
    <lineage>
        <taxon>Eukaryota</taxon>
        <taxon>Viridiplantae</taxon>
        <taxon>Chlorophyta</taxon>
        <taxon>core chlorophytes</taxon>
        <taxon>Trebouxiophyceae</taxon>
        <taxon>Chlorellales</taxon>
        <taxon>Chlorellaceae</taxon>
        <taxon>Apatococcus</taxon>
    </lineage>
</organism>
<gene>
    <name evidence="6" type="ORF">WJX74_004948</name>
</gene>
<dbReference type="SUPFAM" id="SSF110324">
    <property type="entry name" value="Ribosomal L27 protein-like"/>
    <property type="match status" value="1"/>
</dbReference>
<dbReference type="GO" id="GO:0005737">
    <property type="term" value="C:cytoplasm"/>
    <property type="evidence" value="ECO:0007669"/>
    <property type="project" value="TreeGrafter"/>
</dbReference>
<evidence type="ECO:0000256" key="3">
    <source>
        <dbReference type="ARBA" id="ARBA00022835"/>
    </source>
</evidence>
<dbReference type="InterPro" id="IPR019495">
    <property type="entry name" value="EXOSC1_C"/>
</dbReference>
<dbReference type="GO" id="GO:0006396">
    <property type="term" value="P:RNA processing"/>
    <property type="evidence" value="ECO:0007669"/>
    <property type="project" value="InterPro"/>
</dbReference>
<keyword evidence="2" id="KW-0963">Cytoplasm</keyword>
<dbReference type="CDD" id="cd05791">
    <property type="entry name" value="S1_CSL4"/>
    <property type="match status" value="1"/>
</dbReference>
<evidence type="ECO:0000313" key="6">
    <source>
        <dbReference type="EMBL" id="KAK9821263.1"/>
    </source>
</evidence>
<dbReference type="Gene3D" id="2.40.50.100">
    <property type="match status" value="1"/>
</dbReference>
<dbReference type="EMBL" id="JALJOS010000039">
    <property type="protein sequence ID" value="KAK9821263.1"/>
    <property type="molecule type" value="Genomic_DNA"/>
</dbReference>
<evidence type="ECO:0000256" key="2">
    <source>
        <dbReference type="ARBA" id="ARBA00022490"/>
    </source>
</evidence>
<accession>A0AAW1QJ10</accession>
<dbReference type="GO" id="GO:0003723">
    <property type="term" value="F:RNA binding"/>
    <property type="evidence" value="ECO:0007669"/>
    <property type="project" value="InterPro"/>
</dbReference>
<dbReference type="Pfam" id="PF10447">
    <property type="entry name" value="EXOSC1"/>
    <property type="match status" value="1"/>
</dbReference>
<comment type="caution">
    <text evidence="6">The sequence shown here is derived from an EMBL/GenBank/DDBJ whole genome shotgun (WGS) entry which is preliminary data.</text>
</comment>
<dbReference type="Pfam" id="PF14382">
    <property type="entry name" value="ECR1_N"/>
    <property type="match status" value="1"/>
</dbReference>
<dbReference type="InterPro" id="IPR039771">
    <property type="entry name" value="Csl4"/>
</dbReference>
<dbReference type="Proteomes" id="UP001438707">
    <property type="component" value="Unassembled WGS sequence"/>
</dbReference>
<dbReference type="FunFam" id="2.40.50.140:FF:000198">
    <property type="entry name" value="Exosome complex component CSL4"/>
    <property type="match status" value="1"/>
</dbReference>
<keyword evidence="3" id="KW-0271">Exosome</keyword>
<dbReference type="AlphaFoldDB" id="A0AAW1QJ10"/>
<feature type="domain" description="Exosome complex component CSL4 C-terminal" evidence="4">
    <location>
        <begin position="98"/>
        <end position="138"/>
    </location>
</feature>